<gene>
    <name evidence="2" type="ORF">HINF_LOCUS45235</name>
    <name evidence="1" type="ORF">HINF_LOCUS56559</name>
</gene>
<keyword evidence="3" id="KW-1185">Reference proteome</keyword>
<protein>
    <submittedName>
        <fullName evidence="1">Uncharacterized protein</fullName>
    </submittedName>
</protein>
<dbReference type="AlphaFoldDB" id="A0AA86RAB8"/>
<comment type="caution">
    <text evidence="1">The sequence shown here is derived from an EMBL/GenBank/DDBJ whole genome shotgun (WGS) entry which is preliminary data.</text>
</comment>
<dbReference type="Pfam" id="PF23240">
    <property type="entry name" value="HAT_PRP39_N"/>
    <property type="match status" value="1"/>
</dbReference>
<dbReference type="EMBL" id="CATOUU010001050">
    <property type="protein sequence ID" value="CAI9968914.1"/>
    <property type="molecule type" value="Genomic_DNA"/>
</dbReference>
<organism evidence="1">
    <name type="scientific">Hexamita inflata</name>
    <dbReference type="NCBI Taxonomy" id="28002"/>
    <lineage>
        <taxon>Eukaryota</taxon>
        <taxon>Metamonada</taxon>
        <taxon>Diplomonadida</taxon>
        <taxon>Hexamitidae</taxon>
        <taxon>Hexamitinae</taxon>
        <taxon>Hexamita</taxon>
    </lineage>
</organism>
<dbReference type="Proteomes" id="UP001642409">
    <property type="component" value="Unassembled WGS sequence"/>
</dbReference>
<sequence length="406" mass="48366">MNMSKYDLNNFELLTKTINEQKDTPQYQIEIEGLLNVYPQCFGYFQILMKIMSPEAFLSMIELQISRSSYCRQTWETYLYFAENSEDKETFSTDTLAALYKAALQNIGSEWLSGSLWVRYFDLLSEYDLDYQRDEAFWFLTQILYLKDLSSFYETFTRKFQFTADQLTEIKQFQIQNQTMYEKIKDNEQVLEKRSFFHFKSLATSILNSIQSLIPIYKSDFKQLIRLYYIAYPSERLRQRIVANLCKMDSNDIKSFLALHLQSNQNQQLSPESRFTDHCVNFILTKCFDSFFTYILQQQNSLIVVSFLNFMKLNGVQIEQFKTPILENLTYLKQGEAEVIACFDLTMEEILMMIEKFCKRNCDCLVVKIVQTCEAEELIEFFTGTVYEEIIKQEIRKRNWMIAEMY</sequence>
<reference evidence="1" key="1">
    <citation type="submission" date="2023-06" db="EMBL/GenBank/DDBJ databases">
        <authorList>
            <person name="Kurt Z."/>
        </authorList>
    </citation>
    <scope>NUCLEOTIDE SEQUENCE</scope>
</reference>
<reference evidence="2 3" key="2">
    <citation type="submission" date="2024-07" db="EMBL/GenBank/DDBJ databases">
        <authorList>
            <person name="Akdeniz Z."/>
        </authorList>
    </citation>
    <scope>NUCLEOTIDE SEQUENCE [LARGE SCALE GENOMIC DNA]</scope>
</reference>
<dbReference type="InterPro" id="IPR011990">
    <property type="entry name" value="TPR-like_helical_dom_sf"/>
</dbReference>
<dbReference type="EMBL" id="CAXDID020000195">
    <property type="protein sequence ID" value="CAL6053228.1"/>
    <property type="molecule type" value="Genomic_DNA"/>
</dbReference>
<evidence type="ECO:0000313" key="3">
    <source>
        <dbReference type="Proteomes" id="UP001642409"/>
    </source>
</evidence>
<proteinExistence type="predicted"/>
<dbReference type="Gene3D" id="1.25.40.10">
    <property type="entry name" value="Tetratricopeptide repeat domain"/>
    <property type="match status" value="1"/>
</dbReference>
<accession>A0AA86RAB8</accession>
<evidence type="ECO:0000313" key="1">
    <source>
        <dbReference type="EMBL" id="CAI9968914.1"/>
    </source>
</evidence>
<name>A0AA86RAB8_9EUKA</name>
<evidence type="ECO:0000313" key="2">
    <source>
        <dbReference type="EMBL" id="CAL6053228.1"/>
    </source>
</evidence>